<dbReference type="Pfam" id="PF01063">
    <property type="entry name" value="Aminotran_4"/>
    <property type="match status" value="1"/>
</dbReference>
<keyword evidence="3" id="KW-1185">Reference proteome</keyword>
<dbReference type="SUPFAM" id="SSF56322">
    <property type="entry name" value="ADC synthase"/>
    <property type="match status" value="1"/>
</dbReference>
<dbReference type="STRING" id="1810504.PG2T_13745"/>
<dbReference type="PANTHER" id="PTHR11236">
    <property type="entry name" value="AMINOBENZOATE/ANTHRANILATE SYNTHASE"/>
    <property type="match status" value="1"/>
</dbReference>
<feature type="domain" description="Chorismate-utilising enzyme C-terminal" evidence="1">
    <location>
        <begin position="110"/>
        <end position="361"/>
    </location>
</feature>
<dbReference type="InterPro" id="IPR015890">
    <property type="entry name" value="Chorismate_C"/>
</dbReference>
<dbReference type="SUPFAM" id="SSF56752">
    <property type="entry name" value="D-aminoacid aminotransferase-like PLP-dependent enzymes"/>
    <property type="match status" value="1"/>
</dbReference>
<dbReference type="Gene3D" id="3.20.10.10">
    <property type="entry name" value="D-amino Acid Aminotransferase, subunit A, domain 2"/>
    <property type="match status" value="1"/>
</dbReference>
<sequence>MTGEAPSGPLLRGVDGRWLQFCEPAGEVQASALGEVLPALAQVEGALAAGLYAVGMLAYEAAPAFDPALAVRAGGEFPLLWFGFYRAVRDFDWPLIVPPPAARWRAELAQPDYLDAVADIRRALGKGDCYQVNFTQRLRAAWRGDPWAWFATAARWATHGAYLDLGRYAVASASPELLFARAGEMIECRPMKGTARRGRTLAEDRHLARALRHSPKERAENLMITDMARNDLGRIALPGSVRVPRLFEVQRHPGVWQMISRVQARSRAGLTETLRALFPAASVTGAPKVQAMRQIAARERSPRGIYCGSIGYAAPDGTASFNVAIRTLLVDRDTGQARFGTGSGIVWDSDPAAEAGECRLKARALRRPPLPFGLIETLRWTPAEGYFLLEEHLRRLHDSAVWSGIRLPPGAAQVALQTAATGLPKAPQRVRLELTADGDLRVAATPLAWPGRRLWTLALAAAPVDAADPLLFHKTTRRDIYDHARAQQPAADDVLLWNRRGELTETTIANIAFLRGGAWHTPPLRCGLLPGTLRAALLRQGRIREGVLRRDELATTPALAVFNSVRGWIAARLVDGTEAA</sequence>
<dbReference type="PANTHER" id="PTHR11236:SF50">
    <property type="entry name" value="AMINODEOXYCHORISMATE SYNTHASE COMPONENT 1"/>
    <property type="match status" value="1"/>
</dbReference>
<dbReference type="Gene3D" id="3.60.120.10">
    <property type="entry name" value="Anthranilate synthase"/>
    <property type="match status" value="1"/>
</dbReference>
<dbReference type="EMBL" id="CP014671">
    <property type="protein sequence ID" value="ANX05138.1"/>
    <property type="molecule type" value="Genomic_DNA"/>
</dbReference>
<accession>A0A1B1YWN9</accession>
<gene>
    <name evidence="2" type="ORF">PG2T_13745</name>
</gene>
<dbReference type="InterPro" id="IPR043131">
    <property type="entry name" value="BCAT-like_N"/>
</dbReference>
<reference evidence="3" key="1">
    <citation type="submission" date="2016-03" db="EMBL/GenBank/DDBJ databases">
        <title>Complete genome sequence of Solimmundus cernigliae, representing a novel lineage of polycyclic aromatic hydrocarbon degraders within the Gammaproteobacteria.</title>
        <authorList>
            <person name="Singleton D.R."/>
            <person name="Dickey A.N."/>
            <person name="Scholl E.H."/>
            <person name="Wright F.A."/>
            <person name="Aitken M.D."/>
        </authorList>
    </citation>
    <scope>NUCLEOTIDE SEQUENCE [LARGE SCALE GENOMIC DNA]</scope>
    <source>
        <strain evidence="3">TR3.2</strain>
    </source>
</reference>
<dbReference type="GO" id="GO:0000162">
    <property type="term" value="P:L-tryptophan biosynthetic process"/>
    <property type="evidence" value="ECO:0007669"/>
    <property type="project" value="TreeGrafter"/>
</dbReference>
<dbReference type="InParanoid" id="A0A1B1YWN9"/>
<name>A0A1B1YWN9_9GAMM</name>
<evidence type="ECO:0000313" key="3">
    <source>
        <dbReference type="Proteomes" id="UP000092952"/>
    </source>
</evidence>
<dbReference type="Proteomes" id="UP000092952">
    <property type="component" value="Chromosome"/>
</dbReference>
<evidence type="ECO:0000259" key="1">
    <source>
        <dbReference type="Pfam" id="PF00425"/>
    </source>
</evidence>
<dbReference type="InterPro" id="IPR036038">
    <property type="entry name" value="Aminotransferase-like"/>
</dbReference>
<dbReference type="InterPro" id="IPR019999">
    <property type="entry name" value="Anth_synth_I-like"/>
</dbReference>
<dbReference type="PRINTS" id="PR00095">
    <property type="entry name" value="ANTSNTHASEI"/>
</dbReference>
<protein>
    <recommendedName>
        <fullName evidence="1">Chorismate-utilising enzyme C-terminal domain-containing protein</fullName>
    </recommendedName>
</protein>
<dbReference type="InterPro" id="IPR001544">
    <property type="entry name" value="Aminotrans_IV"/>
</dbReference>
<dbReference type="GO" id="GO:0046820">
    <property type="term" value="F:4-amino-4-deoxychorismate synthase activity"/>
    <property type="evidence" value="ECO:0007669"/>
    <property type="project" value="TreeGrafter"/>
</dbReference>
<dbReference type="InterPro" id="IPR043132">
    <property type="entry name" value="BCAT-like_C"/>
</dbReference>
<evidence type="ECO:0000313" key="2">
    <source>
        <dbReference type="EMBL" id="ANX05138.1"/>
    </source>
</evidence>
<proteinExistence type="predicted"/>
<dbReference type="AlphaFoldDB" id="A0A1B1YWN9"/>
<dbReference type="Pfam" id="PF00425">
    <property type="entry name" value="Chorismate_bind"/>
    <property type="match status" value="1"/>
</dbReference>
<dbReference type="KEGG" id="gbi:PG2T_13745"/>
<dbReference type="Gene3D" id="3.30.470.10">
    <property type="match status" value="1"/>
</dbReference>
<dbReference type="InterPro" id="IPR005801">
    <property type="entry name" value="ADC_synthase"/>
</dbReference>
<organism evidence="2 3">
    <name type="scientific">Immundisolibacter cernigliae</name>
    <dbReference type="NCBI Taxonomy" id="1810504"/>
    <lineage>
        <taxon>Bacteria</taxon>
        <taxon>Pseudomonadati</taxon>
        <taxon>Pseudomonadota</taxon>
        <taxon>Gammaproteobacteria</taxon>
        <taxon>Immundisolibacterales</taxon>
        <taxon>Immundisolibacteraceae</taxon>
        <taxon>Immundisolibacter</taxon>
    </lineage>
</organism>